<feature type="compositionally biased region" description="Low complexity" evidence="1">
    <location>
        <begin position="521"/>
        <end position="547"/>
    </location>
</feature>
<feature type="compositionally biased region" description="Basic and acidic residues" evidence="1">
    <location>
        <begin position="720"/>
        <end position="730"/>
    </location>
</feature>
<proteinExistence type="predicted"/>
<evidence type="ECO:0000313" key="5">
    <source>
        <dbReference type="Proteomes" id="UP001281761"/>
    </source>
</evidence>
<sequence length="730" mass="82782">MKWFVQSIIHAEGIEKDPNTGQVESAGRLRSFGVNVCRRGLQTLKSVDASFFILRLLSIALLLWCRQCWKNNTPLISQAELNDLSWSVVDEKKEIGDGNTVGTTTFAIDEAADVKTKRIVPDQNPGLTIPHNPEWDHIRQNEPYPLTALLQKTMDQFSRFFTGIGRLAAISLRKPTTARQRDGTFDEISFETYSRTHKKNSEMNSQHQNNSVCPCTSPKFGKDCSKTCQNGVLEQCEFCKCNEHFVGLECDTPCQHGWYDPNAPTQCKCEDDWVGPECSIECYHGEYDSGTDSCKCIAGYQGSSCNVECVNGHVETEDGKDVCKCNDDWYGSDCSFKACHYGETSNGVCSCYPYAATNNYHENVTCDTIRNITCKFEVLSPRSQCSKSELNSNPDAFCYHVNFDGEEIDIQFALQCEMTKEAAFINTSPLETNNTQVRDPNRGIILDLPDDYLINVEANFYNFNRMRNNKLNLFKQENLNGKSLEYSVLGSMTELSYKHPLRLVTVLDELKFKSLAAAQSNSSPTKNKTISTNSTATKTRTTSKSNSEQPVKRIPFRNLIPSIVRAPKIVNTPTGFSLNAEPTFDDFRYTNRIYLQLTAYLVQDPVENRTTEINNKWITLDFPQIPSKKYKPPAMDSFWVMVMIVGIIVVVVVVIYVLSYIVEYVSDKRQNRKMRRQELEESPYEYYLEDKYGNIRPYDPDVSSDDGDSGDDDSSDMLSEDEKGFNGKYD</sequence>
<evidence type="ECO:0000259" key="3">
    <source>
        <dbReference type="PROSITE" id="PS00022"/>
    </source>
</evidence>
<dbReference type="Proteomes" id="UP001281761">
    <property type="component" value="Unassembled WGS sequence"/>
</dbReference>
<comment type="caution">
    <text evidence="4">The sequence shown here is derived from an EMBL/GenBank/DDBJ whole genome shotgun (WGS) entry which is preliminary data.</text>
</comment>
<keyword evidence="2" id="KW-0472">Membrane</keyword>
<dbReference type="InterPro" id="IPR000742">
    <property type="entry name" value="EGF"/>
</dbReference>
<protein>
    <recommendedName>
        <fullName evidence="3">EGF-like domain-containing protein</fullName>
    </recommendedName>
</protein>
<keyword evidence="2" id="KW-1133">Transmembrane helix</keyword>
<keyword evidence="5" id="KW-1185">Reference proteome</keyword>
<feature type="region of interest" description="Disordered" evidence="1">
    <location>
        <begin position="521"/>
        <end position="548"/>
    </location>
</feature>
<accession>A0ABQ9YJF1</accession>
<dbReference type="PROSITE" id="PS00022">
    <property type="entry name" value="EGF_1"/>
    <property type="match status" value="1"/>
</dbReference>
<evidence type="ECO:0000256" key="1">
    <source>
        <dbReference type="SAM" id="MobiDB-lite"/>
    </source>
</evidence>
<reference evidence="4 5" key="1">
    <citation type="journal article" date="2022" name="bioRxiv">
        <title>Genomics of Preaxostyla Flagellates Illuminates Evolutionary Transitions and the Path Towards Mitochondrial Loss.</title>
        <authorList>
            <person name="Novak L.V.F."/>
            <person name="Treitli S.C."/>
            <person name="Pyrih J."/>
            <person name="Halakuc P."/>
            <person name="Pipaliya S.V."/>
            <person name="Vacek V."/>
            <person name="Brzon O."/>
            <person name="Soukal P."/>
            <person name="Eme L."/>
            <person name="Dacks J.B."/>
            <person name="Karnkowska A."/>
            <person name="Elias M."/>
            <person name="Hampl V."/>
        </authorList>
    </citation>
    <scope>NUCLEOTIDE SEQUENCE [LARGE SCALE GENOMIC DNA]</scope>
    <source>
        <strain evidence="4">NAU3</strain>
        <tissue evidence="4">Gut</tissue>
    </source>
</reference>
<name>A0ABQ9YJF1_9EUKA</name>
<feature type="domain" description="EGF-like" evidence="3">
    <location>
        <begin position="323"/>
        <end position="334"/>
    </location>
</feature>
<keyword evidence="2" id="KW-0812">Transmembrane</keyword>
<dbReference type="EMBL" id="JARBJD010000004">
    <property type="protein sequence ID" value="KAK2963863.1"/>
    <property type="molecule type" value="Genomic_DNA"/>
</dbReference>
<feature type="compositionally biased region" description="Acidic residues" evidence="1">
    <location>
        <begin position="702"/>
        <end position="719"/>
    </location>
</feature>
<evidence type="ECO:0000313" key="4">
    <source>
        <dbReference type="EMBL" id="KAK2963863.1"/>
    </source>
</evidence>
<feature type="region of interest" description="Disordered" evidence="1">
    <location>
        <begin position="690"/>
        <end position="730"/>
    </location>
</feature>
<organism evidence="4 5">
    <name type="scientific">Blattamonas nauphoetae</name>
    <dbReference type="NCBI Taxonomy" id="2049346"/>
    <lineage>
        <taxon>Eukaryota</taxon>
        <taxon>Metamonada</taxon>
        <taxon>Preaxostyla</taxon>
        <taxon>Oxymonadida</taxon>
        <taxon>Blattamonas</taxon>
    </lineage>
</organism>
<gene>
    <name evidence="4" type="ORF">BLNAU_940</name>
</gene>
<feature type="transmembrane region" description="Helical" evidence="2">
    <location>
        <begin position="638"/>
        <end position="666"/>
    </location>
</feature>
<evidence type="ECO:0000256" key="2">
    <source>
        <dbReference type="SAM" id="Phobius"/>
    </source>
</evidence>